<dbReference type="EMBL" id="JANBPW010002464">
    <property type="protein sequence ID" value="KAJ1940719.1"/>
    <property type="molecule type" value="Genomic_DNA"/>
</dbReference>
<sequence length="355" mass="40176">MSESIKSNFTWRPDERVLPTYQLVQAAQVNIDPKRSIKSIYKSLENLLAKADDQLIEQDLQLAYVYYMRYSTIVLKFLPKHHEYRLPKYAKQKEEVNKRCINVLSILERLKPTLQRRYEVYQERMKQMEKMSVSVTTFKLPKEESSRRAPLPGIQENPRKDSTADIYGDGKPKIHLDRFEDEAKYGYNVADALKNVRIGDNSVSTRRLSSSSYVKDSGIKTETLIEYPSLEASSAAATASRPPLPQIDLPLPPPLPPKGSDIWRQPSPHSQQQTPPPIPARPRRLSPPNPGMISIPEHSSVQPEIEFSPPPPGHASLYDPTFSPPPASGSHTPQPLSMPALPPKPREYCDDFSGQ</sequence>
<accession>A0ACC1J7M8</accession>
<evidence type="ECO:0000313" key="1">
    <source>
        <dbReference type="EMBL" id="KAJ1940719.1"/>
    </source>
</evidence>
<proteinExistence type="predicted"/>
<organism evidence="1 2">
    <name type="scientific">Linderina macrospora</name>
    <dbReference type="NCBI Taxonomy" id="4868"/>
    <lineage>
        <taxon>Eukaryota</taxon>
        <taxon>Fungi</taxon>
        <taxon>Fungi incertae sedis</taxon>
        <taxon>Zoopagomycota</taxon>
        <taxon>Kickxellomycotina</taxon>
        <taxon>Kickxellomycetes</taxon>
        <taxon>Kickxellales</taxon>
        <taxon>Kickxellaceae</taxon>
        <taxon>Linderina</taxon>
    </lineage>
</organism>
<comment type="caution">
    <text evidence="1">The sequence shown here is derived from an EMBL/GenBank/DDBJ whole genome shotgun (WGS) entry which is preliminary data.</text>
</comment>
<evidence type="ECO:0000313" key="2">
    <source>
        <dbReference type="Proteomes" id="UP001150603"/>
    </source>
</evidence>
<protein>
    <submittedName>
        <fullName evidence="1">Uncharacterized protein</fullName>
    </submittedName>
</protein>
<keyword evidence="2" id="KW-1185">Reference proteome</keyword>
<name>A0ACC1J7M8_9FUNG</name>
<reference evidence="1" key="1">
    <citation type="submission" date="2022-07" db="EMBL/GenBank/DDBJ databases">
        <title>Phylogenomic reconstructions and comparative analyses of Kickxellomycotina fungi.</title>
        <authorList>
            <person name="Reynolds N.K."/>
            <person name="Stajich J.E."/>
            <person name="Barry K."/>
            <person name="Grigoriev I.V."/>
            <person name="Crous P."/>
            <person name="Smith M.E."/>
        </authorList>
    </citation>
    <scope>NUCLEOTIDE SEQUENCE</scope>
    <source>
        <strain evidence="1">NRRL 5244</strain>
    </source>
</reference>
<feature type="non-terminal residue" evidence="1">
    <location>
        <position position="355"/>
    </location>
</feature>
<dbReference type="Proteomes" id="UP001150603">
    <property type="component" value="Unassembled WGS sequence"/>
</dbReference>
<gene>
    <name evidence="1" type="ORF">FBU59_003724</name>
</gene>